<keyword evidence="6" id="KW-1015">Disulfide bond</keyword>
<keyword evidence="13" id="KW-1185">Reference proteome</keyword>
<evidence type="ECO:0000259" key="12">
    <source>
        <dbReference type="SMART" id="SM00499"/>
    </source>
</evidence>
<keyword evidence="8" id="KW-0449">Lipoprotein</keyword>
<dbReference type="Pfam" id="PF14368">
    <property type="entry name" value="LTP_2"/>
    <property type="match status" value="1"/>
</dbReference>
<evidence type="ECO:0000256" key="6">
    <source>
        <dbReference type="ARBA" id="ARBA00023157"/>
    </source>
</evidence>
<evidence type="ECO:0000256" key="2">
    <source>
        <dbReference type="ARBA" id="ARBA00009748"/>
    </source>
</evidence>
<keyword evidence="3" id="KW-1003">Cell membrane</keyword>
<feature type="chain" id="PRO_5034336294" evidence="11">
    <location>
        <begin position="24"/>
        <end position="184"/>
    </location>
</feature>
<evidence type="ECO:0000313" key="14">
    <source>
        <dbReference type="RefSeq" id="XP_027357350.1"/>
    </source>
</evidence>
<dbReference type="GeneID" id="113866748"/>
<keyword evidence="4" id="KW-0336">GPI-anchor</keyword>
<dbReference type="Proteomes" id="UP000694853">
    <property type="component" value="Unplaced"/>
</dbReference>
<evidence type="ECO:0000313" key="13">
    <source>
        <dbReference type="Proteomes" id="UP000694853"/>
    </source>
</evidence>
<evidence type="ECO:0000256" key="10">
    <source>
        <dbReference type="SAM" id="Phobius"/>
    </source>
</evidence>
<dbReference type="InterPro" id="IPR016140">
    <property type="entry name" value="Bifunc_inhib/LTP/seed_store"/>
</dbReference>
<dbReference type="AlphaFoldDB" id="A0A8B8LM70"/>
<evidence type="ECO:0000256" key="9">
    <source>
        <dbReference type="SAM" id="MobiDB-lite"/>
    </source>
</evidence>
<feature type="transmembrane region" description="Helical" evidence="10">
    <location>
        <begin position="159"/>
        <end position="181"/>
    </location>
</feature>
<dbReference type="GO" id="GO:0005886">
    <property type="term" value="C:plasma membrane"/>
    <property type="evidence" value="ECO:0007669"/>
    <property type="project" value="UniProtKB-SubCell"/>
</dbReference>
<dbReference type="Gene3D" id="1.10.110.10">
    <property type="entry name" value="Plant lipid-transfer and hydrophobic proteins"/>
    <property type="match status" value="1"/>
</dbReference>
<comment type="similarity">
    <text evidence="2">Belongs to the plant LTP family.</text>
</comment>
<feature type="region of interest" description="Disordered" evidence="9">
    <location>
        <begin position="124"/>
        <end position="154"/>
    </location>
</feature>
<keyword evidence="5 11" id="KW-0732">Signal</keyword>
<feature type="signal peptide" evidence="11">
    <location>
        <begin position="1"/>
        <end position="23"/>
    </location>
</feature>
<dbReference type="SMART" id="SM00499">
    <property type="entry name" value="AAI"/>
    <property type="match status" value="1"/>
</dbReference>
<evidence type="ECO:0000256" key="3">
    <source>
        <dbReference type="ARBA" id="ARBA00022475"/>
    </source>
</evidence>
<reference evidence="13" key="1">
    <citation type="journal article" date="2019" name="Toxins">
        <title>Detection of Abrin-Like and Prepropulchellin-Like Toxin Genes and Transcripts Using Whole Genome Sequencing and Full-Length Transcript Sequencing of Abrus precatorius.</title>
        <authorList>
            <person name="Hovde B.T."/>
            <person name="Daligault H.E."/>
            <person name="Hanschen E.R."/>
            <person name="Kunde Y.A."/>
            <person name="Johnson M.B."/>
            <person name="Starkenburg S.R."/>
            <person name="Johnson S.L."/>
        </authorList>
    </citation>
    <scope>NUCLEOTIDE SEQUENCE [LARGE SCALE GENOMIC DNA]</scope>
</reference>
<dbReference type="InterPro" id="IPR036312">
    <property type="entry name" value="Bifun_inhib/LTP/seed_sf"/>
</dbReference>
<dbReference type="CDD" id="cd00010">
    <property type="entry name" value="AAI_LTSS"/>
    <property type="match status" value="1"/>
</dbReference>
<evidence type="ECO:0000256" key="7">
    <source>
        <dbReference type="ARBA" id="ARBA00023180"/>
    </source>
</evidence>
<proteinExistence type="inferred from homology"/>
<dbReference type="SUPFAM" id="SSF47699">
    <property type="entry name" value="Bifunctional inhibitor/lipid-transfer protein/seed storage 2S albumin"/>
    <property type="match status" value="1"/>
</dbReference>
<evidence type="ECO:0000256" key="1">
    <source>
        <dbReference type="ARBA" id="ARBA00004609"/>
    </source>
</evidence>
<keyword evidence="7" id="KW-0325">Glycoprotein</keyword>
<dbReference type="RefSeq" id="XP_027357350.1">
    <property type="nucleotide sequence ID" value="XM_027501549.1"/>
</dbReference>
<sequence length="184" mass="19797">MASKTLFSFFLIMFSSYLHIGLCDNPPTNLDQLLPGLGQISVLQDAQCMQKMLPCQAYLSAPNNPPQTCCDPLKEMYDNKTDCLCSFLNNPQVLQSFKITKEDALKLPQACGITVDASLCSTGSTGATSQSPQPSEGEDVASADESSKEEESTSSTKMITAYGIVYFGVPGFVALLSALVFSTY</sequence>
<evidence type="ECO:0000256" key="4">
    <source>
        <dbReference type="ARBA" id="ARBA00022622"/>
    </source>
</evidence>
<evidence type="ECO:0000256" key="11">
    <source>
        <dbReference type="SAM" id="SignalP"/>
    </source>
</evidence>
<dbReference type="GO" id="GO:0098552">
    <property type="term" value="C:side of membrane"/>
    <property type="evidence" value="ECO:0007669"/>
    <property type="project" value="UniProtKB-KW"/>
</dbReference>
<dbReference type="PANTHER" id="PTHR33044">
    <property type="entry name" value="BIFUNCTIONAL INHIBITOR/LIPID-TRANSFER PROTEIN/SEED STORAGE 2S ALBUMIN SUPERFAMILY PROTEIN-RELATED"/>
    <property type="match status" value="1"/>
</dbReference>
<organism evidence="13 14">
    <name type="scientific">Abrus precatorius</name>
    <name type="common">Indian licorice</name>
    <name type="synonym">Glycine abrus</name>
    <dbReference type="NCBI Taxonomy" id="3816"/>
    <lineage>
        <taxon>Eukaryota</taxon>
        <taxon>Viridiplantae</taxon>
        <taxon>Streptophyta</taxon>
        <taxon>Embryophyta</taxon>
        <taxon>Tracheophyta</taxon>
        <taxon>Spermatophyta</taxon>
        <taxon>Magnoliopsida</taxon>
        <taxon>eudicotyledons</taxon>
        <taxon>Gunneridae</taxon>
        <taxon>Pentapetalae</taxon>
        <taxon>rosids</taxon>
        <taxon>fabids</taxon>
        <taxon>Fabales</taxon>
        <taxon>Fabaceae</taxon>
        <taxon>Papilionoideae</taxon>
        <taxon>50 kb inversion clade</taxon>
        <taxon>NPAAA clade</taxon>
        <taxon>indigoferoid/millettioid clade</taxon>
        <taxon>Abreae</taxon>
        <taxon>Abrus</taxon>
    </lineage>
</organism>
<name>A0A8B8LM70_ABRPR</name>
<keyword evidence="10" id="KW-1133">Transmembrane helix</keyword>
<feature type="domain" description="Bifunctional inhibitor/plant lipid transfer protein/seed storage helical" evidence="12">
    <location>
        <begin position="48"/>
        <end position="120"/>
    </location>
</feature>
<gene>
    <name evidence="14" type="primary">LOC113866748</name>
</gene>
<keyword evidence="10" id="KW-0812">Transmembrane</keyword>
<accession>A0A8B8LM70</accession>
<evidence type="ECO:0000256" key="5">
    <source>
        <dbReference type="ARBA" id="ARBA00022729"/>
    </source>
</evidence>
<dbReference type="OrthoDB" id="1925812at2759"/>
<protein>
    <submittedName>
        <fullName evidence="14">Lipid transfer-like protein VAS</fullName>
    </submittedName>
</protein>
<comment type="subcellular location">
    <subcellularLocation>
        <location evidence="1">Cell membrane</location>
        <topology evidence="1">Lipid-anchor</topology>
        <topology evidence="1">GPI-anchor</topology>
    </subcellularLocation>
</comment>
<keyword evidence="10" id="KW-0472">Membrane</keyword>
<reference evidence="14" key="2">
    <citation type="submission" date="2025-08" db="UniProtKB">
        <authorList>
            <consortium name="RefSeq"/>
        </authorList>
    </citation>
    <scope>IDENTIFICATION</scope>
    <source>
        <tissue evidence="14">Young leaves</tissue>
    </source>
</reference>
<evidence type="ECO:0000256" key="8">
    <source>
        <dbReference type="ARBA" id="ARBA00023288"/>
    </source>
</evidence>
<dbReference type="InterPro" id="IPR043325">
    <property type="entry name" value="LTSS"/>
</dbReference>
<feature type="compositionally biased region" description="Polar residues" evidence="9">
    <location>
        <begin position="124"/>
        <end position="134"/>
    </location>
</feature>
<dbReference type="KEGG" id="aprc:113866748"/>